<dbReference type="Pfam" id="PF03129">
    <property type="entry name" value="HGTP_anticodon"/>
    <property type="match status" value="1"/>
</dbReference>
<comment type="caution">
    <text evidence="2">The sequence shown here is derived from an EMBL/GenBank/DDBJ whole genome shotgun (WGS) entry which is preliminary data.</text>
</comment>
<accession>A0A9P6XM69</accession>
<dbReference type="InterPro" id="IPR036621">
    <property type="entry name" value="Anticodon-bd_dom_sf"/>
</dbReference>
<dbReference type="AlphaFoldDB" id="A0A9P6XM69"/>
<evidence type="ECO:0000259" key="1">
    <source>
        <dbReference type="Pfam" id="PF03129"/>
    </source>
</evidence>
<evidence type="ECO:0000313" key="3">
    <source>
        <dbReference type="Proteomes" id="UP000717996"/>
    </source>
</evidence>
<dbReference type="PANTHER" id="PTHR11476:SF7">
    <property type="entry name" value="HISTIDINE--TRNA LIGASE"/>
    <property type="match status" value="1"/>
</dbReference>
<name>A0A9P6XM69_RHIOR</name>
<gene>
    <name evidence="2" type="ORF">G6F51_014411</name>
</gene>
<dbReference type="EMBL" id="JAANIT010010103">
    <property type="protein sequence ID" value="KAG1524586.1"/>
    <property type="molecule type" value="Genomic_DNA"/>
</dbReference>
<dbReference type="PANTHER" id="PTHR11476">
    <property type="entry name" value="HISTIDYL-TRNA SYNTHETASE"/>
    <property type="match status" value="1"/>
</dbReference>
<reference evidence="2" key="1">
    <citation type="journal article" date="2020" name="Microb. Genom.">
        <title>Genetic diversity of clinical and environmental Mucorales isolates obtained from an investigation of mucormycosis cases among solid organ transplant recipients.</title>
        <authorList>
            <person name="Nguyen M.H."/>
            <person name="Kaul D."/>
            <person name="Muto C."/>
            <person name="Cheng S.J."/>
            <person name="Richter R.A."/>
            <person name="Bruno V.M."/>
            <person name="Liu G."/>
            <person name="Beyhan S."/>
            <person name="Sundermann A.J."/>
            <person name="Mounaud S."/>
            <person name="Pasculle A.W."/>
            <person name="Nierman W.C."/>
            <person name="Driscoll E."/>
            <person name="Cumbie R."/>
            <person name="Clancy C.J."/>
            <person name="Dupont C.L."/>
        </authorList>
    </citation>
    <scope>NUCLEOTIDE SEQUENCE</scope>
    <source>
        <strain evidence="2">GL16</strain>
    </source>
</reference>
<dbReference type="InterPro" id="IPR004154">
    <property type="entry name" value="Anticodon-bd"/>
</dbReference>
<dbReference type="SUPFAM" id="SSF52954">
    <property type="entry name" value="Class II aaRS ABD-related"/>
    <property type="match status" value="1"/>
</dbReference>
<dbReference type="Proteomes" id="UP000717996">
    <property type="component" value="Unassembled WGS sequence"/>
</dbReference>
<dbReference type="Gene3D" id="3.40.50.800">
    <property type="entry name" value="Anticodon-binding domain"/>
    <property type="match status" value="1"/>
</dbReference>
<proteinExistence type="predicted"/>
<organism evidence="2 3">
    <name type="scientific">Rhizopus oryzae</name>
    <name type="common">Mucormycosis agent</name>
    <name type="synonym">Rhizopus arrhizus var. delemar</name>
    <dbReference type="NCBI Taxonomy" id="64495"/>
    <lineage>
        <taxon>Eukaryota</taxon>
        <taxon>Fungi</taxon>
        <taxon>Fungi incertae sedis</taxon>
        <taxon>Mucoromycota</taxon>
        <taxon>Mucoromycotina</taxon>
        <taxon>Mucoromycetes</taxon>
        <taxon>Mucorales</taxon>
        <taxon>Mucorineae</taxon>
        <taxon>Rhizopodaceae</taxon>
        <taxon>Rhizopus</taxon>
    </lineage>
</organism>
<sequence>MEPKKIGKQFQYAAKAGIRFVVLAGEDALARGVVAVKDLRREQQFEVSRDELASTLQVELEQSKAMA</sequence>
<evidence type="ECO:0000313" key="2">
    <source>
        <dbReference type="EMBL" id="KAG1524586.1"/>
    </source>
</evidence>
<protein>
    <recommendedName>
        <fullName evidence="1">Anticodon-binding domain-containing protein</fullName>
    </recommendedName>
</protein>
<feature type="domain" description="Anticodon-binding" evidence="1">
    <location>
        <begin position="4"/>
        <end position="57"/>
    </location>
</feature>